<dbReference type="KEGG" id="saga:M5M_05725"/>
<dbReference type="PANTHER" id="PTHR43135">
    <property type="entry name" value="ALPHA-D-RIBOSE 1-METHYLPHOSPHONATE 5-TRIPHOSPHATE DIPHOSPHATASE"/>
    <property type="match status" value="1"/>
</dbReference>
<evidence type="ECO:0000313" key="2">
    <source>
        <dbReference type="EMBL" id="AFU98350.1"/>
    </source>
</evidence>
<dbReference type="GO" id="GO:0016810">
    <property type="term" value="F:hydrolase activity, acting on carbon-nitrogen (but not peptide) bonds"/>
    <property type="evidence" value="ECO:0007669"/>
    <property type="project" value="InterPro"/>
</dbReference>
<protein>
    <submittedName>
        <fullName evidence="2">Amidohydrolase</fullName>
    </submittedName>
</protein>
<dbReference type="EMBL" id="CP003746">
    <property type="protein sequence ID" value="AFU98350.1"/>
    <property type="molecule type" value="Genomic_DNA"/>
</dbReference>
<gene>
    <name evidence="2" type="ordered locus">M5M_05725</name>
</gene>
<name>K4KJG5_SIMAS</name>
<dbReference type="Proteomes" id="UP000000466">
    <property type="component" value="Chromosome"/>
</dbReference>
<dbReference type="STRING" id="1117647.M5M_05725"/>
<dbReference type="InterPro" id="IPR011059">
    <property type="entry name" value="Metal-dep_hydrolase_composite"/>
</dbReference>
<dbReference type="InterPro" id="IPR051781">
    <property type="entry name" value="Metallo-dep_Hydrolase"/>
</dbReference>
<dbReference type="Pfam" id="PF01979">
    <property type="entry name" value="Amidohydro_1"/>
    <property type="match status" value="1"/>
</dbReference>
<dbReference type="AlphaFoldDB" id="K4KJG5"/>
<accession>K4KJG5</accession>
<feature type="domain" description="Amidohydrolase-related" evidence="1">
    <location>
        <begin position="201"/>
        <end position="440"/>
    </location>
</feature>
<dbReference type="InterPro" id="IPR032466">
    <property type="entry name" value="Metal_Hydrolase"/>
</dbReference>
<proteinExistence type="predicted"/>
<evidence type="ECO:0000259" key="1">
    <source>
        <dbReference type="Pfam" id="PF01979"/>
    </source>
</evidence>
<organism evidence="2 3">
    <name type="scientific">Simiduia agarivorans (strain DSM 21679 / JCM 13881 / BCRC 17597 / SA1)</name>
    <dbReference type="NCBI Taxonomy" id="1117647"/>
    <lineage>
        <taxon>Bacteria</taxon>
        <taxon>Pseudomonadati</taxon>
        <taxon>Pseudomonadota</taxon>
        <taxon>Gammaproteobacteria</taxon>
        <taxon>Cellvibrionales</taxon>
        <taxon>Cellvibrionaceae</taxon>
        <taxon>Simiduia</taxon>
    </lineage>
</organism>
<dbReference type="Gene3D" id="3.40.50.10910">
    <property type="entry name" value="Amidohydrolase"/>
    <property type="match status" value="1"/>
</dbReference>
<keyword evidence="3" id="KW-1185">Reference proteome</keyword>
<dbReference type="InterPro" id="IPR006680">
    <property type="entry name" value="Amidohydro-rel"/>
</dbReference>
<dbReference type="HOGENOM" id="CLU_023620_4_1_6"/>
<dbReference type="OrthoDB" id="9807210at2"/>
<dbReference type="PANTHER" id="PTHR43135:SF3">
    <property type="entry name" value="ALPHA-D-RIBOSE 1-METHYLPHOSPHONATE 5-TRIPHOSPHATE DIPHOSPHATASE"/>
    <property type="match status" value="1"/>
</dbReference>
<dbReference type="Gene3D" id="2.30.40.10">
    <property type="entry name" value="Urease, subunit C, domain 1"/>
    <property type="match status" value="1"/>
</dbReference>
<dbReference type="SUPFAM" id="SSF51338">
    <property type="entry name" value="Composite domain of metallo-dependent hydrolases"/>
    <property type="match status" value="1"/>
</dbReference>
<dbReference type="SUPFAM" id="SSF51556">
    <property type="entry name" value="Metallo-dependent hydrolases"/>
    <property type="match status" value="1"/>
</dbReference>
<dbReference type="Gene3D" id="3.30.110.90">
    <property type="entry name" value="Amidohydrolase"/>
    <property type="match status" value="1"/>
</dbReference>
<sequence length="477" mass="52415">MALAFRTLCITLCGLIVAPLIVATLTLVAARWYYPDDLPAVAPAADYVIDKVHIVDVAAGRLVRDQQLLIRQGRIAAIAPAGTPHGADIARRDGQGAFVLPGLTDMHVHVYDRKELVLNLTYGVTRVRNLRGMPMHLRWRQELQQGRWLGASLVTASPALDGPDYAHALQEVITTPAQARARVERYQREGWDLIKAYGYLAPDVLAALVARAAELGLPVAKHAPHNGEGDLSPLQGLQSLEHVEDIFQGPLNYTFDDARLANFIGTLRQVDSYVTPTLATFNHLTLLSEHKQAFVAGLPTRFLNPFFTWLNYEFASKRWLQADQAQAEWNRREHDYLLHITRQLHLAGIRLLVGSDAGTFYMVAGDSTHREMRLLQTAGLPPAAVLRAATLTPAQALGIDADYGLVAAGKVADLVLTRANPLADVAALDQITAVIKGGQWLGQYELSALRASAEKTAPWWVGAGNLLDDLTQRGWRR</sequence>
<evidence type="ECO:0000313" key="3">
    <source>
        <dbReference type="Proteomes" id="UP000000466"/>
    </source>
</evidence>
<dbReference type="RefSeq" id="WP_015046523.1">
    <property type="nucleotide sequence ID" value="NC_018868.3"/>
</dbReference>
<dbReference type="Gene3D" id="1.20.58.520">
    <property type="entry name" value="Amidohydrolase"/>
    <property type="match status" value="1"/>
</dbReference>
<dbReference type="eggNOG" id="COG1228">
    <property type="taxonomic scope" value="Bacteria"/>
</dbReference>
<reference evidence="2 3" key="1">
    <citation type="journal article" date="2013" name="Genome Announc.">
        <title>Complete genome sequence of Simiduia agarivorans SA1(T), a marine bacterium able to degrade a variety of polysaccharides.</title>
        <authorList>
            <person name="Lin S.Y."/>
            <person name="Shieh W.Y."/>
            <person name="Chen J.S."/>
            <person name="Tang S.L."/>
        </authorList>
    </citation>
    <scope>NUCLEOTIDE SEQUENCE [LARGE SCALE GENOMIC DNA]</scope>
    <source>
        <strain evidence="3">DSM 21679 / JCM 13881 / BCRC 17597 / SA1</strain>
    </source>
</reference>